<dbReference type="AlphaFoldDB" id="A0A849BBG2"/>
<evidence type="ECO:0000256" key="1">
    <source>
        <dbReference type="ARBA" id="ARBA00022729"/>
    </source>
</evidence>
<feature type="domain" description="C-type lysozyme inhibitor" evidence="6">
    <location>
        <begin position="51"/>
        <end position="116"/>
    </location>
</feature>
<evidence type="ECO:0000256" key="3">
    <source>
        <dbReference type="ARBA" id="ARBA00023139"/>
    </source>
</evidence>
<protein>
    <submittedName>
        <fullName evidence="7">Lysozyme inhibitor</fullName>
    </submittedName>
</protein>
<sequence>MAISLPFVRAARLPGAALLAAAFAAAAFAAPARARPGIDGVRFDAPVTVRYRCDDGKQLTARYFNSADNQIAILRLDGKPLLFVSVLSASGARYAHGQHVWWTKGDEGMLQDITQGENAPPVYANCRARR</sequence>
<evidence type="ECO:0000256" key="5">
    <source>
        <dbReference type="SAM" id="SignalP"/>
    </source>
</evidence>
<comment type="caution">
    <text evidence="7">The sequence shown here is derived from an EMBL/GenBank/DDBJ whole genome shotgun (WGS) entry which is preliminary data.</text>
</comment>
<accession>A0A849BBG2</accession>
<keyword evidence="1 5" id="KW-0732">Signal</keyword>
<gene>
    <name evidence="7" type="ORF">HLB16_12735</name>
</gene>
<evidence type="ECO:0000256" key="2">
    <source>
        <dbReference type="ARBA" id="ARBA00023136"/>
    </source>
</evidence>
<feature type="signal peptide" evidence="5">
    <location>
        <begin position="1"/>
        <end position="29"/>
    </location>
</feature>
<name>A0A849BBG2_9BURK</name>
<dbReference type="Pfam" id="PF09864">
    <property type="entry name" value="MliC"/>
    <property type="match status" value="1"/>
</dbReference>
<organism evidence="7 8">
    <name type="scientific">Cupriavidus gilardii</name>
    <dbReference type="NCBI Taxonomy" id="82541"/>
    <lineage>
        <taxon>Bacteria</taxon>
        <taxon>Pseudomonadati</taxon>
        <taxon>Pseudomonadota</taxon>
        <taxon>Betaproteobacteria</taxon>
        <taxon>Burkholderiales</taxon>
        <taxon>Burkholderiaceae</taxon>
        <taxon>Cupriavidus</taxon>
    </lineage>
</organism>
<evidence type="ECO:0000313" key="7">
    <source>
        <dbReference type="EMBL" id="NNH11746.1"/>
    </source>
</evidence>
<evidence type="ECO:0000313" key="8">
    <source>
        <dbReference type="Proteomes" id="UP000542973"/>
    </source>
</evidence>
<evidence type="ECO:0000256" key="4">
    <source>
        <dbReference type="ARBA" id="ARBA00023288"/>
    </source>
</evidence>
<dbReference type="EMBL" id="JABEMD010000019">
    <property type="protein sequence ID" value="NNH11746.1"/>
    <property type="molecule type" value="Genomic_DNA"/>
</dbReference>
<reference evidence="7 8" key="1">
    <citation type="submission" date="2020-05" db="EMBL/GenBank/DDBJ databases">
        <title>MicrobeNet Type strains.</title>
        <authorList>
            <person name="Nicholson A.C."/>
        </authorList>
    </citation>
    <scope>NUCLEOTIDE SEQUENCE [LARGE SCALE GENOMIC DNA]</scope>
    <source>
        <strain evidence="7 8">ATCC 700815</strain>
    </source>
</reference>
<evidence type="ECO:0000259" key="6">
    <source>
        <dbReference type="Pfam" id="PF09864"/>
    </source>
</evidence>
<dbReference type="Proteomes" id="UP000542973">
    <property type="component" value="Unassembled WGS sequence"/>
</dbReference>
<keyword evidence="2" id="KW-0472">Membrane</keyword>
<keyword evidence="4" id="KW-0449">Lipoprotein</keyword>
<keyword evidence="3" id="KW-0564">Palmitate</keyword>
<dbReference type="InterPro" id="IPR036328">
    <property type="entry name" value="MliC_sf"/>
</dbReference>
<dbReference type="RefSeq" id="WP_082371500.1">
    <property type="nucleotide sequence ID" value="NZ_BAAAEB010000005.1"/>
</dbReference>
<dbReference type="Gene3D" id="2.40.128.200">
    <property type="match status" value="1"/>
</dbReference>
<dbReference type="InterPro" id="IPR018660">
    <property type="entry name" value="MliC"/>
</dbReference>
<proteinExistence type="predicted"/>
<feature type="chain" id="PRO_5032434248" evidence="5">
    <location>
        <begin position="30"/>
        <end position="130"/>
    </location>
</feature>
<dbReference type="SUPFAM" id="SSF141488">
    <property type="entry name" value="YdhA-like"/>
    <property type="match status" value="1"/>
</dbReference>